<evidence type="ECO:0000256" key="3">
    <source>
        <dbReference type="ARBA" id="ARBA00023082"/>
    </source>
</evidence>
<dbReference type="PRINTS" id="PR00046">
    <property type="entry name" value="SIGMA70FCT"/>
</dbReference>
<dbReference type="Pfam" id="PF04545">
    <property type="entry name" value="Sigma70_r4"/>
    <property type="match status" value="1"/>
</dbReference>
<sequence>MAGNAQQQSRLKELIARGKEQGFLTYAEVNDHLPEDIADPDQVEDIIGMINDMGISVVEEAPDEDTLMMADHSPDEHAAEEAVAALAAVENDVGRTTDPVRMYMREMGTVELLTREGEIEIAKRIEEGTREVMSALAYLPGAVDSILEAYDATQDEEAPGRLSDLFSGFIDPDEGIPGVAEAEEPEPEPEAELDEDADSEADDDDEDAEDTSASEGGPDPEEARARFEQIREQNELTKATVEKHGRGSPRAEEEQARLAELFSPIKLVPKHFERLVGQVRISVEQVRDQEKVIMQVFVKKGKVPRKTFIKSFPGNESRVEWMDEFLAANDKFSERLEPFRNDIARAQRKIAFEEDMVQLPVAELKEVNRKLSIGEAKARRAKKEMVEANLRLVISIAKKYTNRGLQFLDLIQEGNIGLMKAVDKFEYRRGYKFSTYATWWIRQAITRSIADQARTIRIPVHMIETINKLNRVSRQMLQEMGREPTPEELGERLEMPEDKVRKVLKIAKEPISMETPIGDDDDSHLGDFIEDGTMLLPIDSATGEGLIEATRNVLGGLTAREAKVLRMRFGIDMNTDHTLEEVGKQFDVTRERIRQIEAKALRKLRHPSRSEPLRSFLDE</sequence>
<proteinExistence type="inferred from homology"/>
<dbReference type="Pfam" id="PF03979">
    <property type="entry name" value="Sigma70_r1_1"/>
    <property type="match status" value="1"/>
</dbReference>
<dbReference type="InterPro" id="IPR012760">
    <property type="entry name" value="RNA_pol_sigma_RpoD_C"/>
</dbReference>
<dbReference type="InterPro" id="IPR000943">
    <property type="entry name" value="RNA_pol_sigma70"/>
</dbReference>
<dbReference type="FunFam" id="1.10.220.120:FF:000001">
    <property type="entry name" value="RNA polymerase sigma factor RpoD"/>
    <property type="match status" value="1"/>
</dbReference>
<dbReference type="InterPro" id="IPR007624">
    <property type="entry name" value="RNA_pol_sigma70_r3"/>
</dbReference>
<dbReference type="InterPro" id="IPR050239">
    <property type="entry name" value="Sigma-70_RNA_pol_init_factors"/>
</dbReference>
<dbReference type="NCBIfam" id="TIGR02937">
    <property type="entry name" value="sigma70-ECF"/>
    <property type="match status" value="1"/>
</dbReference>
<dbReference type="InterPro" id="IPR036388">
    <property type="entry name" value="WH-like_DNA-bd_sf"/>
</dbReference>
<keyword evidence="3 6" id="KW-0731">Sigma factor</keyword>
<evidence type="ECO:0000256" key="4">
    <source>
        <dbReference type="ARBA" id="ARBA00023125"/>
    </source>
</evidence>
<dbReference type="NCBIfam" id="NF004208">
    <property type="entry name" value="PRK05658.1"/>
    <property type="match status" value="1"/>
</dbReference>
<comment type="function">
    <text evidence="6">Sigma factors are initiation factors that promote the attachment of RNA polymerase to specific initiation sites and are then released. This sigma factor is the primary sigma factor during exponential growth.</text>
</comment>
<dbReference type="Pfam" id="PF04546">
    <property type="entry name" value="Sigma70_ner"/>
    <property type="match status" value="1"/>
</dbReference>
<dbReference type="Pfam" id="PF00140">
    <property type="entry name" value="Sigma70_r1_2"/>
    <property type="match status" value="1"/>
</dbReference>
<dbReference type="FunFam" id="1.10.10.10:FF:000002">
    <property type="entry name" value="RNA polymerase sigma factor SigA"/>
    <property type="match status" value="1"/>
</dbReference>
<dbReference type="PROSITE" id="PS00716">
    <property type="entry name" value="SIGMA70_2"/>
    <property type="match status" value="1"/>
</dbReference>
<dbReference type="Pfam" id="PF04542">
    <property type="entry name" value="Sigma70_r2"/>
    <property type="match status" value="1"/>
</dbReference>
<organism evidence="10 11">
    <name type="scientific">Litchfieldella anticariensis (strain DSM 16096 / CECT 5854 / CIP 108499 / LMG 22089 / FP35)</name>
    <name type="common">Halomonas anticariensis</name>
    <dbReference type="NCBI Taxonomy" id="1121939"/>
    <lineage>
        <taxon>Bacteria</taxon>
        <taxon>Pseudomonadati</taxon>
        <taxon>Pseudomonadota</taxon>
        <taxon>Gammaproteobacteria</taxon>
        <taxon>Oceanospirillales</taxon>
        <taxon>Halomonadaceae</taxon>
        <taxon>Litchfieldella</taxon>
    </lineage>
</organism>
<dbReference type="InterPro" id="IPR042189">
    <property type="entry name" value="RNA_pol_sigma_70_r1_1_sf"/>
</dbReference>
<dbReference type="GO" id="GO:0003677">
    <property type="term" value="F:DNA binding"/>
    <property type="evidence" value="ECO:0007669"/>
    <property type="project" value="UniProtKB-UniRule"/>
</dbReference>
<dbReference type="GO" id="GO:0005737">
    <property type="term" value="C:cytoplasm"/>
    <property type="evidence" value="ECO:0007669"/>
    <property type="project" value="UniProtKB-SubCell"/>
</dbReference>
<dbReference type="GO" id="GO:0016987">
    <property type="term" value="F:sigma factor activity"/>
    <property type="evidence" value="ECO:0007669"/>
    <property type="project" value="UniProtKB-UniRule"/>
</dbReference>
<evidence type="ECO:0000256" key="2">
    <source>
        <dbReference type="ARBA" id="ARBA00023015"/>
    </source>
</evidence>
<feature type="DNA-binding region" description="H-T-H motif" evidence="6">
    <location>
        <begin position="579"/>
        <end position="598"/>
    </location>
</feature>
<feature type="compositionally biased region" description="Acidic residues" evidence="7">
    <location>
        <begin position="181"/>
        <end position="212"/>
    </location>
</feature>
<dbReference type="OrthoDB" id="9809557at2"/>
<dbReference type="Gene3D" id="1.10.601.10">
    <property type="entry name" value="RNA Polymerase Primary Sigma Factor"/>
    <property type="match status" value="1"/>
</dbReference>
<keyword evidence="5 6" id="KW-0804">Transcription</keyword>
<dbReference type="InterPro" id="IPR013324">
    <property type="entry name" value="RNA_pol_sigma_r3/r4-like"/>
</dbReference>
<name>S2KJE7_LITA3</name>
<feature type="domain" description="RNA polymerase sigma-70" evidence="9">
    <location>
        <begin position="578"/>
        <end position="604"/>
    </location>
</feature>
<keyword evidence="1 6" id="KW-0963">Cytoplasm</keyword>
<dbReference type="SUPFAM" id="SSF88946">
    <property type="entry name" value="Sigma2 domain of RNA polymerase sigma factors"/>
    <property type="match status" value="1"/>
</dbReference>
<feature type="region of interest" description="Sigma-70 factor domain-3" evidence="6">
    <location>
        <begin position="464"/>
        <end position="540"/>
    </location>
</feature>
<dbReference type="InterPro" id="IPR007627">
    <property type="entry name" value="RNA_pol_sigma70_r2"/>
</dbReference>
<accession>S2KJE7</accession>
<protein>
    <recommendedName>
        <fullName evidence="6">RNA polymerase sigma factor RpoD</fullName>
    </recommendedName>
    <alternativeName>
        <fullName evidence="6">Sigma-70</fullName>
    </alternativeName>
</protein>
<comment type="subcellular location">
    <subcellularLocation>
        <location evidence="6">Cytoplasm</location>
    </subcellularLocation>
</comment>
<evidence type="ECO:0000256" key="6">
    <source>
        <dbReference type="HAMAP-Rule" id="MF_00963"/>
    </source>
</evidence>
<dbReference type="PROSITE" id="PS00715">
    <property type="entry name" value="SIGMA70_1"/>
    <property type="match status" value="1"/>
</dbReference>
<dbReference type="FunFam" id="1.10.10.10:FF:000004">
    <property type="entry name" value="RNA polymerase sigma factor SigA"/>
    <property type="match status" value="1"/>
</dbReference>
<dbReference type="PATRIC" id="fig|1121939.11.peg.2423"/>
<comment type="subunit">
    <text evidence="6">Interacts transiently with the RNA polymerase catalytic core.</text>
</comment>
<dbReference type="InterPro" id="IPR028630">
    <property type="entry name" value="Sigma70_RpoD"/>
</dbReference>
<keyword evidence="11" id="KW-1185">Reference proteome</keyword>
<dbReference type="Pfam" id="PF04539">
    <property type="entry name" value="Sigma70_r3"/>
    <property type="match status" value="1"/>
</dbReference>
<dbReference type="InterPro" id="IPR007631">
    <property type="entry name" value="RNA_pol_sigma_70_non-ess"/>
</dbReference>
<feature type="region of interest" description="Sigma-70 factor domain-2" evidence="6">
    <location>
        <begin position="385"/>
        <end position="455"/>
    </location>
</feature>
<dbReference type="AlphaFoldDB" id="S2KJE7"/>
<dbReference type="InterPro" id="IPR014284">
    <property type="entry name" value="RNA_pol_sigma-70_dom"/>
</dbReference>
<feature type="domain" description="RNA polymerase sigma-70" evidence="8">
    <location>
        <begin position="409"/>
        <end position="422"/>
    </location>
</feature>
<keyword evidence="2 6" id="KW-0805">Transcription regulation</keyword>
<feature type="region of interest" description="Sigma-70 factor domain-4" evidence="6">
    <location>
        <begin position="553"/>
        <end position="606"/>
    </location>
</feature>
<evidence type="ECO:0000256" key="1">
    <source>
        <dbReference type="ARBA" id="ARBA00022490"/>
    </source>
</evidence>
<dbReference type="InterPro" id="IPR013325">
    <property type="entry name" value="RNA_pol_sigma_r2"/>
</dbReference>
<dbReference type="RefSeq" id="WP_016416932.1">
    <property type="nucleotide sequence ID" value="NZ_AUAB01000013.1"/>
</dbReference>
<evidence type="ECO:0000256" key="5">
    <source>
        <dbReference type="ARBA" id="ARBA00023163"/>
    </source>
</evidence>
<reference evidence="10 11" key="1">
    <citation type="journal article" date="2013" name="Genome Announc.">
        <title>Draft genome sequence of the moderately halophilic gammaproteobacterium Halomonas anticariensis FP35.</title>
        <authorList>
            <person name="Tahrioui A."/>
            <person name="Quesada E."/>
            <person name="Llamas I."/>
        </authorList>
    </citation>
    <scope>NUCLEOTIDE SEQUENCE [LARGE SCALE GENOMIC DNA]</scope>
    <source>
        <strain evidence="11">DSM 16096 / CECT 5854 / LMG 22089 / FP35</strain>
    </source>
</reference>
<feature type="compositionally biased region" description="Basic and acidic residues" evidence="7">
    <location>
        <begin position="221"/>
        <end position="255"/>
    </location>
</feature>
<evidence type="ECO:0000259" key="8">
    <source>
        <dbReference type="PROSITE" id="PS00715"/>
    </source>
</evidence>
<evidence type="ECO:0000259" key="9">
    <source>
        <dbReference type="PROSITE" id="PS00716"/>
    </source>
</evidence>
<comment type="similarity">
    <text evidence="6">Belongs to the sigma-70 factor family. RpoD/SigA subfamily.</text>
</comment>
<dbReference type="Proteomes" id="UP000014463">
    <property type="component" value="Unassembled WGS sequence"/>
</dbReference>
<dbReference type="InterPro" id="IPR007127">
    <property type="entry name" value="RNA_pol_sigma_70_r1_1"/>
</dbReference>
<dbReference type="InterPro" id="IPR009042">
    <property type="entry name" value="RNA_pol_sigma70_r1_2"/>
</dbReference>
<dbReference type="PANTHER" id="PTHR30603:SF60">
    <property type="entry name" value="RNA POLYMERASE SIGMA FACTOR RPOD"/>
    <property type="match status" value="1"/>
</dbReference>
<dbReference type="CDD" id="cd06171">
    <property type="entry name" value="Sigma70_r4"/>
    <property type="match status" value="1"/>
</dbReference>
<dbReference type="GO" id="GO:0006352">
    <property type="term" value="P:DNA-templated transcription initiation"/>
    <property type="evidence" value="ECO:0007669"/>
    <property type="project" value="UniProtKB-UniRule"/>
</dbReference>
<dbReference type="FunFam" id="1.10.601.10:FF:000002">
    <property type="entry name" value="RNA polymerase sigma factor RpoD"/>
    <property type="match status" value="1"/>
</dbReference>
<feature type="region of interest" description="Disordered" evidence="7">
    <location>
        <begin position="162"/>
        <end position="255"/>
    </location>
</feature>
<dbReference type="SUPFAM" id="SSF88659">
    <property type="entry name" value="Sigma3 and sigma4 domains of RNA polymerase sigma factors"/>
    <property type="match status" value="2"/>
</dbReference>
<keyword evidence="4 6" id="KW-0238">DNA-binding</keyword>
<dbReference type="HAMAP" id="MF_00963">
    <property type="entry name" value="Sigma70_RpoD_SigA"/>
    <property type="match status" value="1"/>
</dbReference>
<dbReference type="NCBIfam" id="TIGR02393">
    <property type="entry name" value="RpoD_Cterm"/>
    <property type="match status" value="1"/>
</dbReference>
<gene>
    <name evidence="6" type="primary">rpoD</name>
    <name evidence="10" type="ORF">L861_16260</name>
</gene>
<dbReference type="EMBL" id="ASTJ01000026">
    <property type="protein sequence ID" value="EPC02262.1"/>
    <property type="molecule type" value="Genomic_DNA"/>
</dbReference>
<dbReference type="Gene3D" id="1.10.10.10">
    <property type="entry name" value="Winged helix-like DNA-binding domain superfamily/Winged helix DNA-binding domain"/>
    <property type="match status" value="2"/>
</dbReference>
<dbReference type="InterPro" id="IPR007630">
    <property type="entry name" value="RNA_pol_sigma70_r4"/>
</dbReference>
<evidence type="ECO:0000313" key="10">
    <source>
        <dbReference type="EMBL" id="EPC02262.1"/>
    </source>
</evidence>
<feature type="short sequence motif" description="Interaction with polymerase core subunit RpoC" evidence="6">
    <location>
        <begin position="409"/>
        <end position="412"/>
    </location>
</feature>
<dbReference type="eggNOG" id="COG0568">
    <property type="taxonomic scope" value="Bacteria"/>
</dbReference>
<comment type="caution">
    <text evidence="10">The sequence shown here is derived from an EMBL/GenBank/DDBJ whole genome shotgun (WGS) entry which is preliminary data.</text>
</comment>
<evidence type="ECO:0000313" key="11">
    <source>
        <dbReference type="Proteomes" id="UP000014463"/>
    </source>
</evidence>
<evidence type="ECO:0000256" key="7">
    <source>
        <dbReference type="SAM" id="MobiDB-lite"/>
    </source>
</evidence>
<dbReference type="Gene3D" id="1.10.220.120">
    <property type="entry name" value="Sigma-70 factor, region 1.1"/>
    <property type="match status" value="1"/>
</dbReference>
<dbReference type="PANTHER" id="PTHR30603">
    <property type="entry name" value="RNA POLYMERASE SIGMA FACTOR RPO"/>
    <property type="match status" value="1"/>
</dbReference>
<dbReference type="STRING" id="1121939.L861_16260"/>